<dbReference type="RefSeq" id="WP_127749912.1">
    <property type="nucleotide sequence ID" value="NZ_CP033219.1"/>
</dbReference>
<dbReference type="KEGG" id="sedi:EBB79_16745"/>
<dbReference type="EMBL" id="CP033219">
    <property type="protein sequence ID" value="AZV79360.1"/>
    <property type="molecule type" value="Genomic_DNA"/>
</dbReference>
<dbReference type="SUPFAM" id="SSF53474">
    <property type="entry name" value="alpha/beta-Hydrolases"/>
    <property type="match status" value="1"/>
</dbReference>
<gene>
    <name evidence="2" type="ORF">EBB79_16745</name>
</gene>
<dbReference type="Pfam" id="PF00561">
    <property type="entry name" value="Abhydrolase_1"/>
    <property type="match status" value="1"/>
</dbReference>
<keyword evidence="2" id="KW-0378">Hydrolase</keyword>
<protein>
    <submittedName>
        <fullName evidence="2">Alpha/beta hydrolase</fullName>
    </submittedName>
</protein>
<accession>A0A3T0N5P5</accession>
<dbReference type="InterPro" id="IPR050228">
    <property type="entry name" value="Carboxylesterase_BioH"/>
</dbReference>
<dbReference type="AlphaFoldDB" id="A0A3T0N5P5"/>
<evidence type="ECO:0000259" key="1">
    <source>
        <dbReference type="Pfam" id="PF00561"/>
    </source>
</evidence>
<dbReference type="PANTHER" id="PTHR43194">
    <property type="entry name" value="HYDROLASE ALPHA/BETA FOLD FAMILY"/>
    <property type="match status" value="1"/>
</dbReference>
<dbReference type="OrthoDB" id="8107794at2"/>
<dbReference type="InterPro" id="IPR000073">
    <property type="entry name" value="AB_hydrolase_1"/>
</dbReference>
<dbReference type="Proteomes" id="UP000283063">
    <property type="component" value="Chromosome"/>
</dbReference>
<proteinExistence type="predicted"/>
<evidence type="ECO:0000313" key="3">
    <source>
        <dbReference type="Proteomes" id="UP000283063"/>
    </source>
</evidence>
<evidence type="ECO:0000313" key="2">
    <source>
        <dbReference type="EMBL" id="AZV79360.1"/>
    </source>
</evidence>
<sequence length="570" mass="62401">MTTPLRMHALSREQTIAAIYETVIRAELCDRFTRSSETDAAGFAEMAAASQLQSVRVDPDLQLHFVRATEILEELWVRSGRPAPRQFFEGSDAYWLLLTASGELVRASRPARASLQGDENAVLADLDLSDDAQARVAYCLTQLRLQQNREAIPEILATSDPTRKLMCRTVQCGDGLQASYGLMIEALDFQWSGRAENMLSATFGLHQQEVQLLASLLDGKSLSVLGNQTRGGISGLKRQLNVILVKCGAPGLAEMFRLLCFLIAEVSSDEKIARGEVAPVEGRVEVSDEANLQFFKLGAETGQPVIFLHGLVDGIAGVQRLQSQFRTGGFRVYAPLRCGYGQSGPVPSPELSMDVFIDQLEILIERENLRRPILLGHRGGAAYAHIAARRLRDRVAGAVIVSGIGPVRKLSELSALTRHHWMMASAAAYGPGFLPLAAKLWARSIRQNGPMALLRQKPRSTMEIIGAGSTAQLSALLQSSHELSLLQSGAGMMADLHWIVNDWRRHIDGHSAPVIYVHSDDDQVTTVERLQLAMAGRPNVQVRLSRGGGSMLLYTRPELVLAALEELSEK</sequence>
<dbReference type="Gene3D" id="3.40.50.1820">
    <property type="entry name" value="alpha/beta hydrolase"/>
    <property type="match status" value="1"/>
</dbReference>
<dbReference type="InterPro" id="IPR029058">
    <property type="entry name" value="AB_hydrolase_fold"/>
</dbReference>
<dbReference type="GO" id="GO:0016787">
    <property type="term" value="F:hydrolase activity"/>
    <property type="evidence" value="ECO:0007669"/>
    <property type="project" value="UniProtKB-KW"/>
</dbReference>
<reference evidence="2 3" key="1">
    <citation type="submission" date="2018-10" db="EMBL/GenBank/DDBJ databases">
        <title>Parasedimentitalea marina sp. nov., a psychrophilic bacterium isolated from deep seawater of the New Britain Trench.</title>
        <authorList>
            <person name="Cao J."/>
        </authorList>
    </citation>
    <scope>NUCLEOTIDE SEQUENCE [LARGE SCALE GENOMIC DNA]</scope>
    <source>
        <strain evidence="2 3">W43</strain>
    </source>
</reference>
<organism evidence="2 3">
    <name type="scientific">Parasedimentitalea marina</name>
    <dbReference type="NCBI Taxonomy" id="2483033"/>
    <lineage>
        <taxon>Bacteria</taxon>
        <taxon>Pseudomonadati</taxon>
        <taxon>Pseudomonadota</taxon>
        <taxon>Alphaproteobacteria</taxon>
        <taxon>Rhodobacterales</taxon>
        <taxon>Paracoccaceae</taxon>
        <taxon>Parasedimentitalea</taxon>
    </lineage>
</organism>
<keyword evidence="3" id="KW-1185">Reference proteome</keyword>
<feature type="domain" description="AB hydrolase-1" evidence="1">
    <location>
        <begin position="304"/>
        <end position="556"/>
    </location>
</feature>
<name>A0A3T0N5P5_9RHOB</name>
<dbReference type="PANTHER" id="PTHR43194:SF2">
    <property type="entry name" value="PEROXISOMAL MEMBRANE PROTEIN LPX1"/>
    <property type="match status" value="1"/>
</dbReference>